<comment type="catalytic activity">
    <reaction evidence="14 15 17">
        <text>guanosine(37) in tRNA + S-adenosyl-L-methionine = N(1)-methylguanosine(37) in tRNA + S-adenosyl-L-homocysteine + H(+)</text>
        <dbReference type="Rhea" id="RHEA:36899"/>
        <dbReference type="Rhea" id="RHEA-COMP:10145"/>
        <dbReference type="Rhea" id="RHEA-COMP:10147"/>
        <dbReference type="ChEBI" id="CHEBI:15378"/>
        <dbReference type="ChEBI" id="CHEBI:57856"/>
        <dbReference type="ChEBI" id="CHEBI:59789"/>
        <dbReference type="ChEBI" id="CHEBI:73542"/>
        <dbReference type="ChEBI" id="CHEBI:74269"/>
        <dbReference type="EC" id="2.1.1.228"/>
    </reaction>
</comment>
<evidence type="ECO:0000256" key="2">
    <source>
        <dbReference type="ARBA" id="ARBA00004496"/>
    </source>
</evidence>
<organism evidence="19 20">
    <name type="scientific">Candidatus Woykebacteria bacterium RIFCSPHIGHO2_02_FULL_43_16b</name>
    <dbReference type="NCBI Taxonomy" id="1802601"/>
    <lineage>
        <taxon>Bacteria</taxon>
        <taxon>Candidatus Woykeibacteriota</taxon>
    </lineage>
</organism>
<evidence type="ECO:0000256" key="14">
    <source>
        <dbReference type="ARBA" id="ARBA00047783"/>
    </source>
</evidence>
<comment type="subunit">
    <text evidence="4 15 17">Homodimer.</text>
</comment>
<keyword evidence="7 15" id="KW-0963">Cytoplasm</keyword>
<comment type="function">
    <text evidence="1 15 17">Specifically methylates guanosine-37 in various tRNAs.</text>
</comment>
<evidence type="ECO:0000256" key="13">
    <source>
        <dbReference type="ARBA" id="ARBA00033392"/>
    </source>
</evidence>
<keyword evidence="10 15" id="KW-0949">S-adenosyl-L-methionine</keyword>
<evidence type="ECO:0000256" key="5">
    <source>
        <dbReference type="ARBA" id="ARBA00012807"/>
    </source>
</evidence>
<dbReference type="PANTHER" id="PTHR46417">
    <property type="entry name" value="TRNA (GUANINE-N(1)-)-METHYLTRANSFERASE"/>
    <property type="match status" value="1"/>
</dbReference>
<dbReference type="CDD" id="cd18080">
    <property type="entry name" value="TrmD-like"/>
    <property type="match status" value="1"/>
</dbReference>
<feature type="binding site" evidence="15 16">
    <location>
        <begin position="133"/>
        <end position="138"/>
    </location>
    <ligand>
        <name>S-adenosyl-L-methionine</name>
        <dbReference type="ChEBI" id="CHEBI:59789"/>
    </ligand>
</feature>
<dbReference type="FunFam" id="3.40.1280.10:FF:000001">
    <property type="entry name" value="tRNA (guanine-N(1)-)-methyltransferase"/>
    <property type="match status" value="1"/>
</dbReference>
<name>A0A1G1WLT5_9BACT</name>
<dbReference type="HAMAP" id="MF_00605">
    <property type="entry name" value="TrmD"/>
    <property type="match status" value="1"/>
</dbReference>
<feature type="binding site" evidence="15 16">
    <location>
        <position position="114"/>
    </location>
    <ligand>
        <name>S-adenosyl-L-methionine</name>
        <dbReference type="ChEBI" id="CHEBI:59789"/>
    </ligand>
</feature>
<dbReference type="Gene3D" id="3.40.1280.10">
    <property type="match status" value="1"/>
</dbReference>
<dbReference type="EC" id="2.1.1.228" evidence="5 15"/>
<sequence length="240" mass="27017">MQIDILTLFPQAFIDSLNYSILKRSLDKHILNINVVNIRDFSTDTHKTVDDKPFGGGPGMVIKVDVLHKALQSLLIDQETSSTRIILLSSSGKNYSQEKAKELSKSKRLILICGHYEGVDERILPYVDEELSIGNYVLSGGEIPALVVIDSITRLLPGALGDPESSTEESFEDYDTPEGKYKLLEYPQYTQPAEYDGQKVPSILVSGDHQKIKEWRLEKSLEKTKKNRPDLIKQQPTQRG</sequence>
<dbReference type="NCBIfam" id="NF000648">
    <property type="entry name" value="PRK00026.1"/>
    <property type="match status" value="1"/>
</dbReference>
<dbReference type="Gene3D" id="1.10.1270.20">
    <property type="entry name" value="tRNA(m1g37)methyltransferase, domain 2"/>
    <property type="match status" value="1"/>
</dbReference>
<feature type="domain" description="tRNA methyltransferase TRMD/TRM10-type" evidence="18">
    <location>
        <begin position="1"/>
        <end position="234"/>
    </location>
</feature>
<evidence type="ECO:0000313" key="20">
    <source>
        <dbReference type="Proteomes" id="UP000177821"/>
    </source>
</evidence>
<keyword evidence="8 15" id="KW-0489">Methyltransferase</keyword>
<dbReference type="GO" id="GO:0005829">
    <property type="term" value="C:cytosol"/>
    <property type="evidence" value="ECO:0007669"/>
    <property type="project" value="TreeGrafter"/>
</dbReference>
<gene>
    <name evidence="15" type="primary">trmD</name>
    <name evidence="19" type="ORF">A3J50_03975</name>
</gene>
<dbReference type="InterPro" id="IPR023148">
    <property type="entry name" value="tRNA_m1G_MeTrfase_C_sf"/>
</dbReference>
<dbReference type="NCBIfam" id="TIGR00088">
    <property type="entry name" value="trmD"/>
    <property type="match status" value="1"/>
</dbReference>
<keyword evidence="11 15" id="KW-0819">tRNA processing</keyword>
<dbReference type="InterPro" id="IPR029026">
    <property type="entry name" value="tRNA_m1G_MTases_N"/>
</dbReference>
<dbReference type="SUPFAM" id="SSF75217">
    <property type="entry name" value="alpha/beta knot"/>
    <property type="match status" value="1"/>
</dbReference>
<dbReference type="PANTHER" id="PTHR46417:SF1">
    <property type="entry name" value="TRNA (GUANINE-N(1)-)-METHYLTRANSFERASE"/>
    <property type="match status" value="1"/>
</dbReference>
<evidence type="ECO:0000256" key="10">
    <source>
        <dbReference type="ARBA" id="ARBA00022691"/>
    </source>
</evidence>
<dbReference type="EMBL" id="MHCX01000048">
    <property type="protein sequence ID" value="OGY28561.1"/>
    <property type="molecule type" value="Genomic_DNA"/>
</dbReference>
<accession>A0A1G1WLT5</accession>
<dbReference type="InterPro" id="IPR002649">
    <property type="entry name" value="tRNA_m1G_MeTrfase_TrmD"/>
</dbReference>
<evidence type="ECO:0000256" key="6">
    <source>
        <dbReference type="ARBA" id="ARBA00014679"/>
    </source>
</evidence>
<evidence type="ECO:0000256" key="4">
    <source>
        <dbReference type="ARBA" id="ARBA00011738"/>
    </source>
</evidence>
<dbReference type="InterPro" id="IPR016009">
    <property type="entry name" value="tRNA_MeTrfase_TRMD/TRM10"/>
</dbReference>
<evidence type="ECO:0000256" key="12">
    <source>
        <dbReference type="ARBA" id="ARBA00029736"/>
    </source>
</evidence>
<evidence type="ECO:0000256" key="15">
    <source>
        <dbReference type="HAMAP-Rule" id="MF_00605"/>
    </source>
</evidence>
<evidence type="ECO:0000256" key="11">
    <source>
        <dbReference type="ARBA" id="ARBA00022694"/>
    </source>
</evidence>
<evidence type="ECO:0000256" key="16">
    <source>
        <dbReference type="PIRSR" id="PIRSR000386-1"/>
    </source>
</evidence>
<protein>
    <recommendedName>
        <fullName evidence="6 15">tRNA (guanine-N(1)-)-methyltransferase</fullName>
        <ecNumber evidence="5 15">2.1.1.228</ecNumber>
    </recommendedName>
    <alternativeName>
        <fullName evidence="12 15">M1G-methyltransferase</fullName>
    </alternativeName>
    <alternativeName>
        <fullName evidence="13 15">tRNA [GM37] methyltransferase</fullName>
    </alternativeName>
</protein>
<dbReference type="AlphaFoldDB" id="A0A1G1WLT5"/>
<dbReference type="PIRSF" id="PIRSF000386">
    <property type="entry name" value="tRNA_mtase"/>
    <property type="match status" value="1"/>
</dbReference>
<keyword evidence="9 15" id="KW-0808">Transferase</keyword>
<reference evidence="19 20" key="1">
    <citation type="journal article" date="2016" name="Nat. Commun.">
        <title>Thousands of microbial genomes shed light on interconnected biogeochemical processes in an aquifer system.</title>
        <authorList>
            <person name="Anantharaman K."/>
            <person name="Brown C.T."/>
            <person name="Hug L.A."/>
            <person name="Sharon I."/>
            <person name="Castelle C.J."/>
            <person name="Probst A.J."/>
            <person name="Thomas B.C."/>
            <person name="Singh A."/>
            <person name="Wilkins M.J."/>
            <person name="Karaoz U."/>
            <person name="Brodie E.L."/>
            <person name="Williams K.H."/>
            <person name="Hubbard S.S."/>
            <person name="Banfield J.F."/>
        </authorList>
    </citation>
    <scope>NUCLEOTIDE SEQUENCE [LARGE SCALE GENOMIC DNA]</scope>
</reference>
<evidence type="ECO:0000256" key="8">
    <source>
        <dbReference type="ARBA" id="ARBA00022603"/>
    </source>
</evidence>
<evidence type="ECO:0000256" key="1">
    <source>
        <dbReference type="ARBA" id="ARBA00002634"/>
    </source>
</evidence>
<evidence type="ECO:0000259" key="18">
    <source>
        <dbReference type="Pfam" id="PF01746"/>
    </source>
</evidence>
<proteinExistence type="inferred from homology"/>
<evidence type="ECO:0000256" key="7">
    <source>
        <dbReference type="ARBA" id="ARBA00022490"/>
    </source>
</evidence>
<evidence type="ECO:0000256" key="17">
    <source>
        <dbReference type="RuleBase" id="RU003464"/>
    </source>
</evidence>
<dbReference type="Pfam" id="PF01746">
    <property type="entry name" value="tRNA_m1G_MT"/>
    <property type="match status" value="1"/>
</dbReference>
<comment type="subcellular location">
    <subcellularLocation>
        <location evidence="2 15 17">Cytoplasm</location>
    </subcellularLocation>
</comment>
<evidence type="ECO:0000256" key="9">
    <source>
        <dbReference type="ARBA" id="ARBA00022679"/>
    </source>
</evidence>
<dbReference type="Proteomes" id="UP000177821">
    <property type="component" value="Unassembled WGS sequence"/>
</dbReference>
<evidence type="ECO:0000313" key="19">
    <source>
        <dbReference type="EMBL" id="OGY28561.1"/>
    </source>
</evidence>
<comment type="similarity">
    <text evidence="3 15 17">Belongs to the RNA methyltransferase TrmD family.</text>
</comment>
<dbReference type="GO" id="GO:0002939">
    <property type="term" value="P:tRNA N1-guanine methylation"/>
    <property type="evidence" value="ECO:0007669"/>
    <property type="project" value="TreeGrafter"/>
</dbReference>
<dbReference type="InterPro" id="IPR029028">
    <property type="entry name" value="Alpha/beta_knot_MTases"/>
</dbReference>
<dbReference type="GO" id="GO:0052906">
    <property type="term" value="F:tRNA (guanine(37)-N1)-methyltransferase activity"/>
    <property type="evidence" value="ECO:0007669"/>
    <property type="project" value="UniProtKB-UniRule"/>
</dbReference>
<evidence type="ECO:0000256" key="3">
    <source>
        <dbReference type="ARBA" id="ARBA00007630"/>
    </source>
</evidence>
<comment type="caution">
    <text evidence="19">The sequence shown here is derived from an EMBL/GenBank/DDBJ whole genome shotgun (WGS) entry which is preliminary data.</text>
</comment>